<reference evidence="5 6" key="1">
    <citation type="submission" date="2018-08" db="EMBL/GenBank/DDBJ databases">
        <title>Whole genome sequence analysis of Dermacoccus abyssi bacteria isolated from Deep Mariana trench Micromonospora spp reveals genes involved in the environmental adaptation and production of secondary metabolites.</title>
        <authorList>
            <person name="Abdel-Mageed W.M."/>
            <person name="Lehri B."/>
            <person name="Nouioui I."/>
            <person name="Goodfellow I."/>
            <person name="Jaspars M."/>
            <person name="Karlyshev A."/>
        </authorList>
    </citation>
    <scope>NUCLEOTIDE SEQUENCE [LARGE SCALE GENOMIC DNA]</scope>
    <source>
        <strain evidence="5 6">MT1.1</strain>
    </source>
</reference>
<dbReference type="PANTHER" id="PTHR43877:SF2">
    <property type="entry name" value="AMINOALKYLPHOSPHONATE N-ACETYLTRANSFERASE-RELATED"/>
    <property type="match status" value="1"/>
</dbReference>
<feature type="domain" description="N-acetyltransferase" evidence="3">
    <location>
        <begin position="3"/>
        <end position="159"/>
    </location>
</feature>
<dbReference type="Pfam" id="PF00583">
    <property type="entry name" value="Acetyltransf_1"/>
    <property type="match status" value="1"/>
</dbReference>
<evidence type="ECO:0000256" key="2">
    <source>
        <dbReference type="ARBA" id="ARBA00023315"/>
    </source>
</evidence>
<evidence type="ECO:0000313" key="7">
    <source>
        <dbReference type="Proteomes" id="UP000323565"/>
    </source>
</evidence>
<dbReference type="EMBL" id="CP043031">
    <property type="protein sequence ID" value="QEH93141.1"/>
    <property type="molecule type" value="Genomic_DNA"/>
</dbReference>
<dbReference type="EMBL" id="QWLM01000006">
    <property type="protein sequence ID" value="RHW46186.1"/>
    <property type="molecule type" value="Genomic_DNA"/>
</dbReference>
<reference evidence="4 7" key="2">
    <citation type="submission" date="2019-08" db="EMBL/GenBank/DDBJ databases">
        <title>Dermacoccus abyssi strain HZAU 226, whole genome Nanopore sequencing project.</title>
        <authorList>
            <person name="Guo A."/>
            <person name="Zhang X."/>
            <person name="Ruan Y."/>
            <person name="Liu W."/>
            <person name="Chen Q."/>
            <person name="Gu L."/>
        </authorList>
    </citation>
    <scope>NUCLEOTIDE SEQUENCE [LARGE SCALE GENOMIC DNA]</scope>
    <source>
        <strain evidence="4 7">HZAU 226</strain>
    </source>
</reference>
<organism evidence="5 6">
    <name type="scientific">Dermacoccus abyssi</name>
    <dbReference type="NCBI Taxonomy" id="322596"/>
    <lineage>
        <taxon>Bacteria</taxon>
        <taxon>Bacillati</taxon>
        <taxon>Actinomycetota</taxon>
        <taxon>Actinomycetes</taxon>
        <taxon>Micrococcales</taxon>
        <taxon>Dermacoccaceae</taxon>
        <taxon>Dermacoccus</taxon>
    </lineage>
</organism>
<dbReference type="RefSeq" id="WP_052946976.1">
    <property type="nucleotide sequence ID" value="NZ_CBCRVH010000008.1"/>
</dbReference>
<dbReference type="GO" id="GO:0016747">
    <property type="term" value="F:acyltransferase activity, transferring groups other than amino-acyl groups"/>
    <property type="evidence" value="ECO:0007669"/>
    <property type="project" value="InterPro"/>
</dbReference>
<evidence type="ECO:0000256" key="1">
    <source>
        <dbReference type="ARBA" id="ARBA00022679"/>
    </source>
</evidence>
<keyword evidence="1 5" id="KW-0808">Transferase</keyword>
<evidence type="ECO:0000313" key="5">
    <source>
        <dbReference type="EMBL" id="RHW46186.1"/>
    </source>
</evidence>
<accession>A0A417Z6F1</accession>
<dbReference type="Proteomes" id="UP000285376">
    <property type="component" value="Unassembled WGS sequence"/>
</dbReference>
<dbReference type="SUPFAM" id="SSF55729">
    <property type="entry name" value="Acyl-CoA N-acyltransferases (Nat)"/>
    <property type="match status" value="1"/>
</dbReference>
<dbReference type="InterPro" id="IPR016181">
    <property type="entry name" value="Acyl_CoA_acyltransferase"/>
</dbReference>
<evidence type="ECO:0000313" key="4">
    <source>
        <dbReference type="EMBL" id="QEH93141.1"/>
    </source>
</evidence>
<proteinExistence type="predicted"/>
<dbReference type="InterPro" id="IPR000182">
    <property type="entry name" value="GNAT_dom"/>
</dbReference>
<dbReference type="Gene3D" id="3.40.630.30">
    <property type="match status" value="1"/>
</dbReference>
<gene>
    <name evidence="5" type="ORF">D1832_06885</name>
    <name evidence="4" type="ORF">FV141_06095</name>
</gene>
<protein>
    <submittedName>
        <fullName evidence="5">GNAT family N-acetyltransferase</fullName>
    </submittedName>
</protein>
<evidence type="ECO:0000313" key="6">
    <source>
        <dbReference type="Proteomes" id="UP000285376"/>
    </source>
</evidence>
<name>A0A417Z6F1_9MICO</name>
<keyword evidence="7" id="KW-1185">Reference proteome</keyword>
<sequence>MTITIARARRDDAFACAALRLRSDLEEGHPNRAGFVTEYADDFLSAFDEVPTWIATRSDGTVVGIVQCALVHRMPTLARGAKPWLYVAFVFVVPDERGAGLGERMLRTVDAWADARGVERMLLNTRPKARPLYERLGFGAPEERHMHRDAPFAATKEQR</sequence>
<keyword evidence="2" id="KW-0012">Acyltransferase</keyword>
<dbReference type="Proteomes" id="UP000323565">
    <property type="component" value="Chromosome"/>
</dbReference>
<dbReference type="PANTHER" id="PTHR43877">
    <property type="entry name" value="AMINOALKYLPHOSPHONATE N-ACETYLTRANSFERASE-RELATED-RELATED"/>
    <property type="match status" value="1"/>
</dbReference>
<evidence type="ECO:0000259" key="3">
    <source>
        <dbReference type="PROSITE" id="PS51186"/>
    </source>
</evidence>
<dbReference type="PROSITE" id="PS51186">
    <property type="entry name" value="GNAT"/>
    <property type="match status" value="1"/>
</dbReference>
<dbReference type="AlphaFoldDB" id="A0A417Z6F1"/>
<dbReference type="InterPro" id="IPR050832">
    <property type="entry name" value="Bact_Acetyltransf"/>
</dbReference>
<dbReference type="CDD" id="cd04301">
    <property type="entry name" value="NAT_SF"/>
    <property type="match status" value="1"/>
</dbReference>